<protein>
    <submittedName>
        <fullName evidence="1">Uncharacterized protein</fullName>
    </submittedName>
</protein>
<gene>
    <name evidence="1" type="ORF">S03H2_11399</name>
</gene>
<evidence type="ECO:0000313" key="1">
    <source>
        <dbReference type="EMBL" id="GAH41830.1"/>
    </source>
</evidence>
<organism evidence="1">
    <name type="scientific">marine sediment metagenome</name>
    <dbReference type="NCBI Taxonomy" id="412755"/>
    <lineage>
        <taxon>unclassified sequences</taxon>
        <taxon>metagenomes</taxon>
        <taxon>ecological metagenomes</taxon>
    </lineage>
</organism>
<proteinExistence type="predicted"/>
<sequence length="212" mass="25172">MENIRFLFFQEIVEIYLAILMLIYIQYKIKKGDQIKEEIKAIVNLTCEEYFSSVIKQTDATSFKLQKAISYLTFKGIDIDHIVLSAQNESFSKIRLFDYDRVVQQKLGIKDQFKITNINIINNFQEIEVLVKNNSKKEFNDLLVRITYIKEFFEKEVLNEKVEKCLPEEELLFITPVIKNTNNYLFSIIEEHSNRTIFSNKIDLEVIKSRPY</sequence>
<dbReference type="EMBL" id="BARU01005821">
    <property type="protein sequence ID" value="GAH41830.1"/>
    <property type="molecule type" value="Genomic_DNA"/>
</dbReference>
<reference evidence="1" key="1">
    <citation type="journal article" date="2014" name="Front. Microbiol.">
        <title>High frequency of phylogenetically diverse reductive dehalogenase-homologous genes in deep subseafloor sedimentary metagenomes.</title>
        <authorList>
            <person name="Kawai M."/>
            <person name="Futagami T."/>
            <person name="Toyoda A."/>
            <person name="Takaki Y."/>
            <person name="Nishi S."/>
            <person name="Hori S."/>
            <person name="Arai W."/>
            <person name="Tsubouchi T."/>
            <person name="Morono Y."/>
            <person name="Uchiyama I."/>
            <person name="Ito T."/>
            <person name="Fujiyama A."/>
            <person name="Inagaki F."/>
            <person name="Takami H."/>
        </authorList>
    </citation>
    <scope>NUCLEOTIDE SEQUENCE</scope>
    <source>
        <strain evidence="1">Expedition CK06-06</strain>
    </source>
</reference>
<name>X1GAH2_9ZZZZ</name>
<accession>X1GAH2</accession>
<comment type="caution">
    <text evidence="1">The sequence shown here is derived from an EMBL/GenBank/DDBJ whole genome shotgun (WGS) entry which is preliminary data.</text>
</comment>
<dbReference type="AlphaFoldDB" id="X1GAH2"/>